<dbReference type="InterPro" id="IPR017972">
    <property type="entry name" value="Cyt_P450_CS"/>
</dbReference>
<dbReference type="Proteomes" id="UP000799537">
    <property type="component" value="Unassembled WGS sequence"/>
</dbReference>
<dbReference type="GO" id="GO:0005506">
    <property type="term" value="F:iron ion binding"/>
    <property type="evidence" value="ECO:0007669"/>
    <property type="project" value="InterPro"/>
</dbReference>
<evidence type="ECO:0000256" key="2">
    <source>
        <dbReference type="ARBA" id="ARBA00010617"/>
    </source>
</evidence>
<dbReference type="GO" id="GO:0016705">
    <property type="term" value="F:oxidoreductase activity, acting on paired donors, with incorporation or reduction of molecular oxygen"/>
    <property type="evidence" value="ECO:0007669"/>
    <property type="project" value="InterPro"/>
</dbReference>
<dbReference type="GO" id="GO:0004497">
    <property type="term" value="F:monooxygenase activity"/>
    <property type="evidence" value="ECO:0007669"/>
    <property type="project" value="UniProtKB-KW"/>
</dbReference>
<protein>
    <recommendedName>
        <fullName evidence="10">Cytochrome P450 monooxygenase</fullName>
    </recommendedName>
</protein>
<evidence type="ECO:0008006" key="10">
    <source>
        <dbReference type="Google" id="ProtNLM"/>
    </source>
</evidence>
<evidence type="ECO:0000256" key="3">
    <source>
        <dbReference type="ARBA" id="ARBA00022617"/>
    </source>
</evidence>
<keyword evidence="5 6" id="KW-0408">Iron</keyword>
<organism evidence="8 9">
    <name type="scientific">Zasmidium cellare ATCC 36951</name>
    <dbReference type="NCBI Taxonomy" id="1080233"/>
    <lineage>
        <taxon>Eukaryota</taxon>
        <taxon>Fungi</taxon>
        <taxon>Dikarya</taxon>
        <taxon>Ascomycota</taxon>
        <taxon>Pezizomycotina</taxon>
        <taxon>Dothideomycetes</taxon>
        <taxon>Dothideomycetidae</taxon>
        <taxon>Mycosphaerellales</taxon>
        <taxon>Mycosphaerellaceae</taxon>
        <taxon>Zasmidium</taxon>
    </lineage>
</organism>
<dbReference type="PROSITE" id="PS00086">
    <property type="entry name" value="CYTOCHROME_P450"/>
    <property type="match status" value="1"/>
</dbReference>
<dbReference type="OrthoDB" id="1470350at2759"/>
<dbReference type="EMBL" id="ML993617">
    <property type="protein sequence ID" value="KAF2161830.1"/>
    <property type="molecule type" value="Genomic_DNA"/>
</dbReference>
<keyword evidence="7" id="KW-0503">Monooxygenase</keyword>
<comment type="cofactor">
    <cofactor evidence="1 6">
        <name>heme</name>
        <dbReference type="ChEBI" id="CHEBI:30413"/>
    </cofactor>
</comment>
<dbReference type="PANTHER" id="PTHR24305:SF210">
    <property type="entry name" value="CYTOCHROME P450 MONOOXYGENASE ASQL-RELATED"/>
    <property type="match status" value="1"/>
</dbReference>
<dbReference type="InterPro" id="IPR001128">
    <property type="entry name" value="Cyt_P450"/>
</dbReference>
<dbReference type="PRINTS" id="PR00463">
    <property type="entry name" value="EP450I"/>
</dbReference>
<keyword evidence="7" id="KW-0560">Oxidoreductase</keyword>
<evidence type="ECO:0000256" key="7">
    <source>
        <dbReference type="RuleBase" id="RU000461"/>
    </source>
</evidence>
<dbReference type="CDD" id="cd11058">
    <property type="entry name" value="CYP60B-like"/>
    <property type="match status" value="1"/>
</dbReference>
<reference evidence="8" key="1">
    <citation type="journal article" date="2020" name="Stud. Mycol.">
        <title>101 Dothideomycetes genomes: a test case for predicting lifestyles and emergence of pathogens.</title>
        <authorList>
            <person name="Haridas S."/>
            <person name="Albert R."/>
            <person name="Binder M."/>
            <person name="Bloem J."/>
            <person name="Labutti K."/>
            <person name="Salamov A."/>
            <person name="Andreopoulos B."/>
            <person name="Baker S."/>
            <person name="Barry K."/>
            <person name="Bills G."/>
            <person name="Bluhm B."/>
            <person name="Cannon C."/>
            <person name="Castanera R."/>
            <person name="Culley D."/>
            <person name="Daum C."/>
            <person name="Ezra D."/>
            <person name="Gonzalez J."/>
            <person name="Henrissat B."/>
            <person name="Kuo A."/>
            <person name="Liang C."/>
            <person name="Lipzen A."/>
            <person name="Lutzoni F."/>
            <person name="Magnuson J."/>
            <person name="Mondo S."/>
            <person name="Nolan M."/>
            <person name="Ohm R."/>
            <person name="Pangilinan J."/>
            <person name="Park H.-J."/>
            <person name="Ramirez L."/>
            <person name="Alfaro M."/>
            <person name="Sun H."/>
            <person name="Tritt A."/>
            <person name="Yoshinaga Y."/>
            <person name="Zwiers L.-H."/>
            <person name="Turgeon B."/>
            <person name="Goodwin S."/>
            <person name="Spatafora J."/>
            <person name="Crous P."/>
            <person name="Grigoriev I."/>
        </authorList>
    </citation>
    <scope>NUCLEOTIDE SEQUENCE</scope>
    <source>
        <strain evidence="8">ATCC 36951</strain>
    </source>
</reference>
<name>A0A6A6C6J7_ZASCE</name>
<keyword evidence="3 6" id="KW-0349">Heme</keyword>
<dbReference type="InterPro" id="IPR036396">
    <property type="entry name" value="Cyt_P450_sf"/>
</dbReference>
<keyword evidence="9" id="KW-1185">Reference proteome</keyword>
<evidence type="ECO:0000313" key="9">
    <source>
        <dbReference type="Proteomes" id="UP000799537"/>
    </source>
</evidence>
<dbReference type="InterPro" id="IPR050121">
    <property type="entry name" value="Cytochrome_P450_monoxygenase"/>
</dbReference>
<dbReference type="GeneID" id="54567296"/>
<evidence type="ECO:0000256" key="1">
    <source>
        <dbReference type="ARBA" id="ARBA00001971"/>
    </source>
</evidence>
<evidence type="ECO:0000256" key="4">
    <source>
        <dbReference type="ARBA" id="ARBA00022723"/>
    </source>
</evidence>
<evidence type="ECO:0000256" key="5">
    <source>
        <dbReference type="ARBA" id="ARBA00023004"/>
    </source>
</evidence>
<dbReference type="Gene3D" id="1.10.630.10">
    <property type="entry name" value="Cytochrome P450"/>
    <property type="match status" value="1"/>
</dbReference>
<evidence type="ECO:0000256" key="6">
    <source>
        <dbReference type="PIRSR" id="PIRSR602401-1"/>
    </source>
</evidence>
<evidence type="ECO:0000313" key="8">
    <source>
        <dbReference type="EMBL" id="KAF2161830.1"/>
    </source>
</evidence>
<feature type="binding site" description="axial binding residue" evidence="6">
    <location>
        <position position="454"/>
    </location>
    <ligand>
        <name>heme</name>
        <dbReference type="ChEBI" id="CHEBI:30413"/>
    </ligand>
    <ligandPart>
        <name>Fe</name>
        <dbReference type="ChEBI" id="CHEBI:18248"/>
    </ligandPart>
</feature>
<dbReference type="PANTHER" id="PTHR24305">
    <property type="entry name" value="CYTOCHROME P450"/>
    <property type="match status" value="1"/>
</dbReference>
<comment type="similarity">
    <text evidence="2 7">Belongs to the cytochrome P450 family.</text>
</comment>
<dbReference type="RefSeq" id="XP_033662719.1">
    <property type="nucleotide sequence ID" value="XM_033814024.1"/>
</dbReference>
<accession>A0A6A6C6J7</accession>
<dbReference type="GO" id="GO:0020037">
    <property type="term" value="F:heme binding"/>
    <property type="evidence" value="ECO:0007669"/>
    <property type="project" value="InterPro"/>
</dbReference>
<dbReference type="AlphaFoldDB" id="A0A6A6C6J7"/>
<sequence>MATAMDIPIAGWIRPDNALHLAISFATLYVLYHTIQTIYIAYFGPLSAFPGPKLRALSRLPRIITLVKGTEPVDFPALHKQYGPIVRIAPDELSVNTGASGWKDLHGFKKPGQNHPFKDPFFYGKPFNGVDSLITANDANHTRQRKLVSHAFADKSLRDLEPMLKQWAGTMKEKLGEKAAAGESVDMLKYYNSTTFDIMGDLSFNEGLNMLEDGEYSSWVKAIFLGIKNATFLRAIKISSWIGKYLVDEWLFKSETVRVKQAEHWNYTKERVNRRLAKTPVRADLWSKILEKSSGPDGLTTEEHHSLGALLMVAGTETTATALSGVTYYLLRNPEYLKKLTQEIRESHSSFDDITLESIARLKYLHAVLQEGLRCYPPVPTGLNRRVPKGGATVSGVFIPEDTSMSIHQFATYRSEDHFKNPYEFHPERWLGDPEYKDDHLVAVEPFSVGPRNCIGKNLAWHEMRLLLCTALLSFDMELCEESVDWKDQKIYILWEKKPLMCKLKPAQK</sequence>
<dbReference type="InterPro" id="IPR002401">
    <property type="entry name" value="Cyt_P450_E_grp-I"/>
</dbReference>
<proteinExistence type="inferred from homology"/>
<gene>
    <name evidence="8" type="ORF">M409DRAFT_58899</name>
</gene>
<dbReference type="Pfam" id="PF00067">
    <property type="entry name" value="p450"/>
    <property type="match status" value="1"/>
</dbReference>
<dbReference type="SUPFAM" id="SSF48264">
    <property type="entry name" value="Cytochrome P450"/>
    <property type="match status" value="1"/>
</dbReference>
<dbReference type="PRINTS" id="PR00385">
    <property type="entry name" value="P450"/>
</dbReference>
<keyword evidence="4 6" id="KW-0479">Metal-binding</keyword>